<evidence type="ECO:0000256" key="8">
    <source>
        <dbReference type="PROSITE-ProRule" id="PRU00339"/>
    </source>
</evidence>
<sequence>MSRHATAVPNALERHWQAGLQALKNRAWDRAIAEFGQGARLAPSDRLMWLNLARAQLAGGALDAAIDASRQAQALMPEDPLACRLLAECLVRQHRFAEAAQVFDAYPPQAARDFEWHQAQGNALFQSQRLQDAVSAFFQALALKIDDALTHYRLGLCFKDLGLTREATECFRTAVSLDSDSTRALALSLLVHEGRQTCDWRLVDQDTAELLQAIDQADAKTGQLLSPFALLAVDATPAQQRRIGEIRAKGLARELKPLPAPVGPRRPGRIRVGYLSSDFHQHATSVLMAELLERRDSSRFEVTLYSHSINDGSAVMRRVRAACEHFVDVTHLTHTAIAQRMRDDAIDIAVDLKGHTRGSRFELLAQRPAPVQVAYLGYPATTGADYIDYMIGDPVVTPLSHAANYSEHIAQLPNSYQPNDRQRPLPPAPSRASLGLPEDAVVLCCFNQVYKMSPHMLDLWAAILAQAPRAVLWMLAWNPHGQANLQRELEARGVPASRIFWAPKLHLGEHIARLRQADLFLDTWPCNAHTTASEALWAGVPVLTVPGPTYASRVAASLVHACGLPDLACASEADYVGLAAALANEPQVLQGLKAQLDEHRLALPLFDTDRYARDYEALLQRMFDRQQAGLPPTALAAA</sequence>
<protein>
    <recommendedName>
        <fullName evidence="3">protein O-GlcNAc transferase</fullName>
        <ecNumber evidence="3">2.4.1.255</ecNumber>
    </recommendedName>
</protein>
<dbReference type="Pfam" id="PF14559">
    <property type="entry name" value="TPR_19"/>
    <property type="match status" value="1"/>
</dbReference>
<evidence type="ECO:0000256" key="3">
    <source>
        <dbReference type="ARBA" id="ARBA00011970"/>
    </source>
</evidence>
<dbReference type="PANTHER" id="PTHR44366:SF1">
    <property type="entry name" value="UDP-N-ACETYLGLUCOSAMINE--PEPTIDE N-ACETYLGLUCOSAMINYLTRANSFERASE 110 KDA SUBUNIT"/>
    <property type="match status" value="1"/>
</dbReference>
<evidence type="ECO:0000256" key="1">
    <source>
        <dbReference type="ARBA" id="ARBA00004922"/>
    </source>
</evidence>
<dbReference type="SUPFAM" id="SSF48452">
    <property type="entry name" value="TPR-like"/>
    <property type="match status" value="1"/>
</dbReference>
<keyword evidence="11" id="KW-1185">Reference proteome</keyword>
<dbReference type="InterPro" id="IPR029489">
    <property type="entry name" value="OGT/SEC/SPY_C"/>
</dbReference>
<evidence type="ECO:0000256" key="5">
    <source>
        <dbReference type="ARBA" id="ARBA00022679"/>
    </source>
</evidence>
<name>A0ABP3VGR6_9BURK</name>
<dbReference type="SUPFAM" id="SSF53756">
    <property type="entry name" value="UDP-Glycosyltransferase/glycogen phosphorylase"/>
    <property type="match status" value="1"/>
</dbReference>
<dbReference type="Gene3D" id="3.40.50.11380">
    <property type="match status" value="1"/>
</dbReference>
<dbReference type="Gene3D" id="1.25.40.10">
    <property type="entry name" value="Tetratricopeptide repeat domain"/>
    <property type="match status" value="2"/>
</dbReference>
<dbReference type="Proteomes" id="UP001500279">
    <property type="component" value="Unassembled WGS sequence"/>
</dbReference>
<dbReference type="Pfam" id="PF13844">
    <property type="entry name" value="Glyco_transf_41"/>
    <property type="match status" value="2"/>
</dbReference>
<comment type="similarity">
    <text evidence="2">Belongs to the glycosyltransferase 41 family. O-GlcNAc transferase subfamily.</text>
</comment>
<proteinExistence type="inferred from homology"/>
<evidence type="ECO:0000256" key="6">
    <source>
        <dbReference type="ARBA" id="ARBA00022737"/>
    </source>
</evidence>
<dbReference type="SMART" id="SM00028">
    <property type="entry name" value="TPR"/>
    <property type="match status" value="3"/>
</dbReference>
<keyword evidence="5" id="KW-0808">Transferase</keyword>
<organism evidence="10 11">
    <name type="scientific">Ideonella azotifigens</name>
    <dbReference type="NCBI Taxonomy" id="513160"/>
    <lineage>
        <taxon>Bacteria</taxon>
        <taxon>Pseudomonadati</taxon>
        <taxon>Pseudomonadota</taxon>
        <taxon>Betaproteobacteria</taxon>
        <taxon>Burkholderiales</taxon>
        <taxon>Sphaerotilaceae</taxon>
        <taxon>Ideonella</taxon>
    </lineage>
</organism>
<keyword evidence="7 8" id="KW-0802">TPR repeat</keyword>
<accession>A0ABP3VGR6</accession>
<evidence type="ECO:0000256" key="4">
    <source>
        <dbReference type="ARBA" id="ARBA00022676"/>
    </source>
</evidence>
<dbReference type="InterPro" id="IPR011990">
    <property type="entry name" value="TPR-like_helical_dom_sf"/>
</dbReference>
<dbReference type="EMBL" id="BAAAEW010000023">
    <property type="protein sequence ID" value="GAA0757064.1"/>
    <property type="molecule type" value="Genomic_DNA"/>
</dbReference>
<evidence type="ECO:0000313" key="11">
    <source>
        <dbReference type="Proteomes" id="UP001500279"/>
    </source>
</evidence>
<feature type="domain" description="O-GlcNAc transferase C-terminal" evidence="9">
    <location>
        <begin position="430"/>
        <end position="614"/>
    </location>
</feature>
<evidence type="ECO:0000256" key="7">
    <source>
        <dbReference type="ARBA" id="ARBA00022803"/>
    </source>
</evidence>
<dbReference type="RefSeq" id="WP_231011868.1">
    <property type="nucleotide sequence ID" value="NZ_BAAAEW010000023.1"/>
</dbReference>
<dbReference type="PROSITE" id="PS50005">
    <property type="entry name" value="TPR"/>
    <property type="match status" value="1"/>
</dbReference>
<dbReference type="InterPro" id="IPR019734">
    <property type="entry name" value="TPR_rpt"/>
</dbReference>
<evidence type="ECO:0000313" key="10">
    <source>
        <dbReference type="EMBL" id="GAA0757064.1"/>
    </source>
</evidence>
<dbReference type="Pfam" id="PF13181">
    <property type="entry name" value="TPR_8"/>
    <property type="match status" value="1"/>
</dbReference>
<feature type="domain" description="O-GlcNAc transferase C-terminal" evidence="9">
    <location>
        <begin position="267"/>
        <end position="422"/>
    </location>
</feature>
<evidence type="ECO:0000259" key="9">
    <source>
        <dbReference type="Pfam" id="PF13844"/>
    </source>
</evidence>
<reference evidence="11" key="1">
    <citation type="journal article" date="2019" name="Int. J. Syst. Evol. Microbiol.">
        <title>The Global Catalogue of Microorganisms (GCM) 10K type strain sequencing project: providing services to taxonomists for standard genome sequencing and annotation.</title>
        <authorList>
            <consortium name="The Broad Institute Genomics Platform"/>
            <consortium name="The Broad Institute Genome Sequencing Center for Infectious Disease"/>
            <person name="Wu L."/>
            <person name="Ma J."/>
        </authorList>
    </citation>
    <scope>NUCLEOTIDE SEQUENCE [LARGE SCALE GENOMIC DNA]</scope>
    <source>
        <strain evidence="11">JCM 15503</strain>
    </source>
</reference>
<comment type="caution">
    <text evidence="10">The sequence shown here is derived from an EMBL/GenBank/DDBJ whole genome shotgun (WGS) entry which is preliminary data.</text>
</comment>
<feature type="repeat" description="TPR" evidence="8">
    <location>
        <begin position="148"/>
        <end position="181"/>
    </location>
</feature>
<dbReference type="InterPro" id="IPR037919">
    <property type="entry name" value="OGT"/>
</dbReference>
<keyword evidence="4" id="KW-0328">Glycosyltransferase</keyword>
<dbReference type="EC" id="2.4.1.255" evidence="3"/>
<gene>
    <name evidence="10" type="ORF">GCM10009107_36270</name>
</gene>
<evidence type="ECO:0000256" key="2">
    <source>
        <dbReference type="ARBA" id="ARBA00005386"/>
    </source>
</evidence>
<comment type="pathway">
    <text evidence="1">Protein modification; protein glycosylation.</text>
</comment>
<keyword evidence="6" id="KW-0677">Repeat</keyword>
<dbReference type="Gene3D" id="3.40.50.2000">
    <property type="entry name" value="Glycogen Phosphorylase B"/>
    <property type="match status" value="1"/>
</dbReference>
<dbReference type="PANTHER" id="PTHR44366">
    <property type="entry name" value="UDP-N-ACETYLGLUCOSAMINE--PEPTIDE N-ACETYLGLUCOSAMINYLTRANSFERASE 110 KDA SUBUNIT"/>
    <property type="match status" value="1"/>
</dbReference>